<evidence type="ECO:0000313" key="1">
    <source>
        <dbReference type="EMBL" id="QDU22358.1"/>
    </source>
</evidence>
<dbReference type="KEGG" id="uli:ETAA1_43360"/>
<reference evidence="1 2" key="1">
    <citation type="submission" date="2019-02" db="EMBL/GenBank/DDBJ databases">
        <title>Deep-cultivation of Planctomycetes and their phenomic and genomic characterization uncovers novel biology.</title>
        <authorList>
            <person name="Wiegand S."/>
            <person name="Jogler M."/>
            <person name="Boedeker C."/>
            <person name="Pinto D."/>
            <person name="Vollmers J."/>
            <person name="Rivas-Marin E."/>
            <person name="Kohn T."/>
            <person name="Peeters S.H."/>
            <person name="Heuer A."/>
            <person name="Rast P."/>
            <person name="Oberbeckmann S."/>
            <person name="Bunk B."/>
            <person name="Jeske O."/>
            <person name="Meyerdierks A."/>
            <person name="Storesund J.E."/>
            <person name="Kallscheuer N."/>
            <person name="Luecker S."/>
            <person name="Lage O.M."/>
            <person name="Pohl T."/>
            <person name="Merkel B.J."/>
            <person name="Hornburger P."/>
            <person name="Mueller R.-W."/>
            <person name="Bruemmer F."/>
            <person name="Labrenz M."/>
            <person name="Spormann A.M."/>
            <person name="Op den Camp H."/>
            <person name="Overmann J."/>
            <person name="Amann R."/>
            <person name="Jetten M.S.M."/>
            <person name="Mascher T."/>
            <person name="Medema M.H."/>
            <person name="Devos D.P."/>
            <person name="Kaster A.-K."/>
            <person name="Ovreas L."/>
            <person name="Rohde M."/>
            <person name="Galperin M.Y."/>
            <person name="Jogler C."/>
        </authorList>
    </citation>
    <scope>NUCLEOTIDE SEQUENCE [LARGE SCALE GENOMIC DNA]</scope>
    <source>
        <strain evidence="1 2">ETA_A1</strain>
    </source>
</reference>
<protein>
    <recommendedName>
        <fullName evidence="3">DUF4058 family protein</fullName>
    </recommendedName>
</protein>
<dbReference type="AlphaFoldDB" id="A0A517XXX1"/>
<dbReference type="EMBL" id="CP036273">
    <property type="protein sequence ID" value="QDU22358.1"/>
    <property type="molecule type" value="Genomic_DNA"/>
</dbReference>
<dbReference type="InterPro" id="IPR025132">
    <property type="entry name" value="DUF4058"/>
</dbReference>
<gene>
    <name evidence="1" type="ORF">ETAA1_43360</name>
</gene>
<sequence length="258" mass="28899">MPSPFPGMDPYLEHPALWPDVHHELISAIREQLNQVVRPRYIARVEERLYLASDYDPTDPFQRVPDVTVGLSRPDAAATTAAIAIAEPLVVRQAEPTREARVEVRDARTHEVVTVIEVLSHANKTPGSAGRRSFLEKRDEVLASPAHWVEIDLLRAGAGHRLRQRYPHHTYLVYSSPTDLRPDGKAWRIRLQDPLPVVGVPLREPDPDAPLDLGRALVLAYDRAAYDATVDYAAEPTPPLPPDLAAWADGLLREKKLR</sequence>
<accession>A0A517XXX1</accession>
<keyword evidence="2" id="KW-1185">Reference proteome</keyword>
<dbReference type="Pfam" id="PF13267">
    <property type="entry name" value="DUF4058"/>
    <property type="match status" value="1"/>
</dbReference>
<organism evidence="1 2">
    <name type="scientific">Urbifossiella limnaea</name>
    <dbReference type="NCBI Taxonomy" id="2528023"/>
    <lineage>
        <taxon>Bacteria</taxon>
        <taxon>Pseudomonadati</taxon>
        <taxon>Planctomycetota</taxon>
        <taxon>Planctomycetia</taxon>
        <taxon>Gemmatales</taxon>
        <taxon>Gemmataceae</taxon>
        <taxon>Urbifossiella</taxon>
    </lineage>
</organism>
<dbReference type="RefSeq" id="WP_145242033.1">
    <property type="nucleotide sequence ID" value="NZ_CP036273.1"/>
</dbReference>
<dbReference type="OrthoDB" id="272536at2"/>
<evidence type="ECO:0000313" key="2">
    <source>
        <dbReference type="Proteomes" id="UP000319576"/>
    </source>
</evidence>
<evidence type="ECO:0008006" key="3">
    <source>
        <dbReference type="Google" id="ProtNLM"/>
    </source>
</evidence>
<name>A0A517XXX1_9BACT</name>
<dbReference type="Proteomes" id="UP000319576">
    <property type="component" value="Chromosome"/>
</dbReference>
<proteinExistence type="predicted"/>